<dbReference type="InterPro" id="IPR052355">
    <property type="entry name" value="CENP-V-like"/>
</dbReference>
<dbReference type="Proteomes" id="UP000272025">
    <property type="component" value="Unassembled WGS sequence"/>
</dbReference>
<feature type="domain" description="CENP-V/GFA" evidence="4">
    <location>
        <begin position="14"/>
        <end position="125"/>
    </location>
</feature>
<dbReference type="STRING" id="1314773.A0A3N2Q1R1"/>
<dbReference type="InterPro" id="IPR011057">
    <property type="entry name" value="Mss4-like_sf"/>
</dbReference>
<proteinExistence type="inferred from homology"/>
<organism evidence="5 6">
    <name type="scientific">Sodiomyces alkalinus (strain CBS 110278 / VKM F-3762 / F11)</name>
    <name type="common">Alkaliphilic filamentous fungus</name>
    <dbReference type="NCBI Taxonomy" id="1314773"/>
    <lineage>
        <taxon>Eukaryota</taxon>
        <taxon>Fungi</taxon>
        <taxon>Dikarya</taxon>
        <taxon>Ascomycota</taxon>
        <taxon>Pezizomycotina</taxon>
        <taxon>Sordariomycetes</taxon>
        <taxon>Hypocreomycetidae</taxon>
        <taxon>Glomerellales</taxon>
        <taxon>Plectosphaerellaceae</taxon>
        <taxon>Sodiomyces</taxon>
    </lineage>
</organism>
<dbReference type="GeneID" id="39579675"/>
<dbReference type="PANTHER" id="PTHR28620">
    <property type="entry name" value="CENTROMERE PROTEIN V"/>
    <property type="match status" value="1"/>
</dbReference>
<dbReference type="PROSITE" id="PS51891">
    <property type="entry name" value="CENP_V_GFA"/>
    <property type="match status" value="1"/>
</dbReference>
<keyword evidence="3" id="KW-0862">Zinc</keyword>
<dbReference type="AlphaFoldDB" id="A0A3N2Q1R1"/>
<name>A0A3N2Q1R1_SODAK</name>
<evidence type="ECO:0000256" key="1">
    <source>
        <dbReference type="ARBA" id="ARBA00005495"/>
    </source>
</evidence>
<evidence type="ECO:0000313" key="6">
    <source>
        <dbReference type="Proteomes" id="UP000272025"/>
    </source>
</evidence>
<accession>A0A3N2Q1R1</accession>
<evidence type="ECO:0000256" key="3">
    <source>
        <dbReference type="ARBA" id="ARBA00022833"/>
    </source>
</evidence>
<sequence>MSDNNTDQNALKTYRGNCHCGAFVYEVRLPEIKSVWECNCSLCYKKGYLLVMPSSPDQFRIVKGSEEILATYSFNQKKAKHKFCPTCGTSVLRYLWDAPDFMKIAVNAHTIQDLDTWSLERKPFDGASRPPPYEPPTYTGPRPTAQIEGGKLYTGGCHCGAVQLALLSRSIDATFPDTFPEGAGECNCSICERVGHRQPQITTRTLRRRRRPLLTGASHCISTHTSGFGRVPNRSSCTATTKISAGTRSGAHSWPSRFATSVVSRSPTELCPRGWPNGTPCRKISG</sequence>
<keyword evidence="2" id="KW-0479">Metal-binding</keyword>
<dbReference type="GO" id="GO:0016846">
    <property type="term" value="F:carbon-sulfur lyase activity"/>
    <property type="evidence" value="ECO:0007669"/>
    <property type="project" value="InterPro"/>
</dbReference>
<dbReference type="Gene3D" id="2.170.150.70">
    <property type="match status" value="2"/>
</dbReference>
<reference evidence="5 6" key="1">
    <citation type="journal article" date="2018" name="Mol. Ecol.">
        <title>The obligate alkalophilic soda-lake fungus Sodiomyces alkalinus has shifted to a protein diet.</title>
        <authorList>
            <person name="Grum-Grzhimaylo A.A."/>
            <person name="Falkoski D.L."/>
            <person name="van den Heuvel J."/>
            <person name="Valero-Jimenez C.A."/>
            <person name="Min B."/>
            <person name="Choi I.G."/>
            <person name="Lipzen A."/>
            <person name="Daum C.G."/>
            <person name="Aanen D.K."/>
            <person name="Tsang A."/>
            <person name="Henrissat B."/>
            <person name="Bilanenko E.N."/>
            <person name="de Vries R.P."/>
            <person name="van Kan J.A.L."/>
            <person name="Grigoriev I.V."/>
            <person name="Debets A.J.M."/>
        </authorList>
    </citation>
    <scope>NUCLEOTIDE SEQUENCE [LARGE SCALE GENOMIC DNA]</scope>
    <source>
        <strain evidence="5 6">F11</strain>
    </source>
</reference>
<dbReference type="InterPro" id="IPR006913">
    <property type="entry name" value="CENP-V/GFA"/>
</dbReference>
<evidence type="ECO:0000256" key="2">
    <source>
        <dbReference type="ARBA" id="ARBA00022723"/>
    </source>
</evidence>
<dbReference type="GO" id="GO:0046872">
    <property type="term" value="F:metal ion binding"/>
    <property type="evidence" value="ECO:0007669"/>
    <property type="project" value="UniProtKB-KW"/>
</dbReference>
<dbReference type="RefSeq" id="XP_028468507.1">
    <property type="nucleotide sequence ID" value="XM_028611197.1"/>
</dbReference>
<keyword evidence="6" id="KW-1185">Reference proteome</keyword>
<gene>
    <name evidence="5" type="ORF">SODALDRAFT_330442</name>
</gene>
<evidence type="ECO:0000313" key="5">
    <source>
        <dbReference type="EMBL" id="ROT40701.1"/>
    </source>
</evidence>
<protein>
    <recommendedName>
        <fullName evidence="4">CENP-V/GFA domain-containing protein</fullName>
    </recommendedName>
</protein>
<evidence type="ECO:0000259" key="4">
    <source>
        <dbReference type="PROSITE" id="PS51891"/>
    </source>
</evidence>
<dbReference type="EMBL" id="ML119052">
    <property type="protein sequence ID" value="ROT40701.1"/>
    <property type="molecule type" value="Genomic_DNA"/>
</dbReference>
<dbReference type="OrthoDB" id="2993351at2759"/>
<dbReference type="Pfam" id="PF04828">
    <property type="entry name" value="GFA"/>
    <property type="match status" value="1"/>
</dbReference>
<dbReference type="PANTHER" id="PTHR28620:SF1">
    <property type="entry name" value="CENP-V_GFA DOMAIN-CONTAINING PROTEIN"/>
    <property type="match status" value="1"/>
</dbReference>
<comment type="similarity">
    <text evidence="1">Belongs to the Gfa family.</text>
</comment>
<dbReference type="SUPFAM" id="SSF51316">
    <property type="entry name" value="Mss4-like"/>
    <property type="match status" value="2"/>
</dbReference>